<keyword evidence="3" id="KW-1185">Reference proteome</keyword>
<proteinExistence type="predicted"/>
<evidence type="ECO:0000313" key="2">
    <source>
        <dbReference type="EMBL" id="PSR76976.1"/>
    </source>
</evidence>
<organism evidence="2 3">
    <name type="scientific">Coniella lustricola</name>
    <dbReference type="NCBI Taxonomy" id="2025994"/>
    <lineage>
        <taxon>Eukaryota</taxon>
        <taxon>Fungi</taxon>
        <taxon>Dikarya</taxon>
        <taxon>Ascomycota</taxon>
        <taxon>Pezizomycotina</taxon>
        <taxon>Sordariomycetes</taxon>
        <taxon>Sordariomycetidae</taxon>
        <taxon>Diaporthales</taxon>
        <taxon>Schizoparmaceae</taxon>
        <taxon>Coniella</taxon>
    </lineage>
</organism>
<dbReference type="InParanoid" id="A0A2T2ZUA0"/>
<dbReference type="Proteomes" id="UP000241462">
    <property type="component" value="Unassembled WGS sequence"/>
</dbReference>
<gene>
    <name evidence="2" type="ORF">BD289DRAFT_164400</name>
</gene>
<reference evidence="2 3" key="1">
    <citation type="journal article" date="2018" name="Mycol. Prog.">
        <title>Coniella lustricola, a new species from submerged detritus.</title>
        <authorList>
            <person name="Raudabaugh D.B."/>
            <person name="Iturriaga T."/>
            <person name="Carver A."/>
            <person name="Mondo S."/>
            <person name="Pangilinan J."/>
            <person name="Lipzen A."/>
            <person name="He G."/>
            <person name="Amirebrahimi M."/>
            <person name="Grigoriev I.V."/>
            <person name="Miller A.N."/>
        </authorList>
    </citation>
    <scope>NUCLEOTIDE SEQUENCE [LARGE SCALE GENOMIC DNA]</scope>
    <source>
        <strain evidence="2 3">B22-T-1</strain>
    </source>
</reference>
<feature type="region of interest" description="Disordered" evidence="1">
    <location>
        <begin position="165"/>
        <end position="210"/>
    </location>
</feature>
<name>A0A2T2ZUA0_9PEZI</name>
<protein>
    <submittedName>
        <fullName evidence="2">Uncharacterized protein</fullName>
    </submittedName>
</protein>
<sequence>MSRSRPLKPLKACLDGVDSLHPVTTPWAPTRSQSNRSQCQVVPPGCHGWIPSWVFVTIAATFASHLSSCAAPLQSYVQQRCIALLPSRCAASRLLGSTRSLCRQSQRGQFGKKAFSFVLAVLPAYSLFRLLAPPSHATKSLPPPDPTSTTRRRPVPFSVFQHLEKCQPDPSHKSAPSSGCSRHARHARQALGSRPEPTAPAHPFSNPFAS</sequence>
<evidence type="ECO:0000256" key="1">
    <source>
        <dbReference type="SAM" id="MobiDB-lite"/>
    </source>
</evidence>
<accession>A0A2T2ZUA0</accession>
<dbReference type="EMBL" id="KZ678681">
    <property type="protein sequence ID" value="PSR76976.1"/>
    <property type="molecule type" value="Genomic_DNA"/>
</dbReference>
<dbReference type="AlphaFoldDB" id="A0A2T2ZUA0"/>
<evidence type="ECO:0000313" key="3">
    <source>
        <dbReference type="Proteomes" id="UP000241462"/>
    </source>
</evidence>